<dbReference type="InterPro" id="IPR035906">
    <property type="entry name" value="MetI-like_sf"/>
</dbReference>
<dbReference type="PANTHER" id="PTHR30614:SF0">
    <property type="entry name" value="L-CYSTINE TRANSPORT SYSTEM PERMEASE PROTEIN TCYL"/>
    <property type="match status" value="1"/>
</dbReference>
<comment type="caution">
    <text evidence="11">The sequence shown here is derived from an EMBL/GenBank/DDBJ whole genome shotgun (WGS) entry which is preliminary data.</text>
</comment>
<keyword evidence="8 9" id="KW-0472">Membrane</keyword>
<evidence type="ECO:0000256" key="4">
    <source>
        <dbReference type="ARBA" id="ARBA00022475"/>
    </source>
</evidence>
<evidence type="ECO:0000313" key="12">
    <source>
        <dbReference type="Proteomes" id="UP000221580"/>
    </source>
</evidence>
<proteinExistence type="inferred from homology"/>
<dbReference type="InterPro" id="IPR010065">
    <property type="entry name" value="AA_ABC_transptr_permease_3TM"/>
</dbReference>
<organism evidence="11 12">
    <name type="scientific">Pseudomonas poae</name>
    <dbReference type="NCBI Taxonomy" id="200451"/>
    <lineage>
        <taxon>Bacteria</taxon>
        <taxon>Pseudomonadati</taxon>
        <taxon>Pseudomonadota</taxon>
        <taxon>Gammaproteobacteria</taxon>
        <taxon>Pseudomonadales</taxon>
        <taxon>Pseudomonadaceae</taxon>
        <taxon>Pseudomonas</taxon>
    </lineage>
</organism>
<dbReference type="Gene3D" id="1.10.3720.10">
    <property type="entry name" value="MetI-like"/>
    <property type="match status" value="1"/>
</dbReference>
<dbReference type="NCBIfam" id="TIGR01726">
    <property type="entry name" value="HEQRo_perm_3TM"/>
    <property type="match status" value="1"/>
</dbReference>
<feature type="transmembrane region" description="Helical" evidence="9">
    <location>
        <begin position="67"/>
        <end position="85"/>
    </location>
</feature>
<evidence type="ECO:0000256" key="8">
    <source>
        <dbReference type="ARBA" id="ARBA00023136"/>
    </source>
</evidence>
<dbReference type="EMBL" id="PDJN01000001">
    <property type="protein sequence ID" value="PFG71519.1"/>
    <property type="molecule type" value="Genomic_DNA"/>
</dbReference>
<dbReference type="Pfam" id="PF00528">
    <property type="entry name" value="BPD_transp_1"/>
    <property type="match status" value="1"/>
</dbReference>
<dbReference type="RefSeq" id="WP_092357127.1">
    <property type="nucleotide sequence ID" value="NZ_PDJN01000001.1"/>
</dbReference>
<evidence type="ECO:0000256" key="2">
    <source>
        <dbReference type="ARBA" id="ARBA00010072"/>
    </source>
</evidence>
<keyword evidence="11" id="KW-0067">ATP-binding</keyword>
<dbReference type="GO" id="GO:0005524">
    <property type="term" value="F:ATP binding"/>
    <property type="evidence" value="ECO:0007669"/>
    <property type="project" value="UniProtKB-KW"/>
</dbReference>
<evidence type="ECO:0000256" key="5">
    <source>
        <dbReference type="ARBA" id="ARBA00022692"/>
    </source>
</evidence>
<feature type="transmembrane region" description="Helical" evidence="9">
    <location>
        <begin position="20"/>
        <end position="46"/>
    </location>
</feature>
<feature type="domain" description="ABC transmembrane type-1" evidence="10">
    <location>
        <begin position="22"/>
        <end position="216"/>
    </location>
</feature>
<comment type="subcellular location">
    <subcellularLocation>
        <location evidence="1">Cell inner membrane</location>
        <topology evidence="1">Multi-pass membrane protein</topology>
    </subcellularLocation>
    <subcellularLocation>
        <location evidence="9">Cell membrane</location>
        <topology evidence="9">Multi-pass membrane protein</topology>
    </subcellularLocation>
</comment>
<keyword evidence="7 9" id="KW-1133">Transmembrane helix</keyword>
<sequence>MLPEPSWPALLWQWAPALLQGFGLNILMGVTAMLVATLAGVVLGSLQVSARPRLRRGAGHLSRLLRNLPWLVVMFYVAYLLPYEVHWAGRWWQLPDWLKVALGLALPAVGYVSEIVRGAVRAVPLGQWEAAQALGMHHGQALRHVIIPQTLPSLVAPWMNLYCAVTMSTSLANLLGVEELMTTVQSHLSTQLRNDLLLPAYGLVFIAFFVYIYPLSRLAKRLERT</sequence>
<dbReference type="SUPFAM" id="SSF161098">
    <property type="entry name" value="MetI-like"/>
    <property type="match status" value="1"/>
</dbReference>
<keyword evidence="6" id="KW-0029">Amino-acid transport</keyword>
<dbReference type="PROSITE" id="PS50928">
    <property type="entry name" value="ABC_TM1"/>
    <property type="match status" value="1"/>
</dbReference>
<dbReference type="InterPro" id="IPR043429">
    <property type="entry name" value="ArtM/GltK/GlnP/TcyL/YhdX-like"/>
</dbReference>
<dbReference type="GO" id="GO:0043190">
    <property type="term" value="C:ATP-binding cassette (ABC) transporter complex"/>
    <property type="evidence" value="ECO:0007669"/>
    <property type="project" value="InterPro"/>
</dbReference>
<name>A0A7Z1GTB6_9PSED</name>
<evidence type="ECO:0000256" key="3">
    <source>
        <dbReference type="ARBA" id="ARBA00022448"/>
    </source>
</evidence>
<dbReference type="CDD" id="cd06261">
    <property type="entry name" value="TM_PBP2"/>
    <property type="match status" value="1"/>
</dbReference>
<dbReference type="AlphaFoldDB" id="A0A7Z1GTB6"/>
<protein>
    <submittedName>
        <fullName evidence="11">Polar amino acid transport system ATP-binding protein/polar amino acid transport system permease protein</fullName>
    </submittedName>
</protein>
<dbReference type="GO" id="GO:0006865">
    <property type="term" value="P:amino acid transport"/>
    <property type="evidence" value="ECO:0007669"/>
    <property type="project" value="UniProtKB-KW"/>
</dbReference>
<dbReference type="InterPro" id="IPR000515">
    <property type="entry name" value="MetI-like"/>
</dbReference>
<evidence type="ECO:0000256" key="1">
    <source>
        <dbReference type="ARBA" id="ARBA00004429"/>
    </source>
</evidence>
<evidence type="ECO:0000256" key="7">
    <source>
        <dbReference type="ARBA" id="ARBA00022989"/>
    </source>
</evidence>
<dbReference type="PANTHER" id="PTHR30614">
    <property type="entry name" value="MEMBRANE COMPONENT OF AMINO ACID ABC TRANSPORTER"/>
    <property type="match status" value="1"/>
</dbReference>
<reference evidence="11 12" key="1">
    <citation type="submission" date="2017-09" db="EMBL/GenBank/DDBJ databases">
        <authorList>
            <person name="DeBolt S."/>
            <person name="Huntemann M."/>
            <person name="Clum A."/>
            <person name="Pillay M."/>
            <person name="Palaniappan K."/>
            <person name="Varghese N."/>
            <person name="Mikhailova N."/>
            <person name="Stamatis D."/>
            <person name="Reddy T."/>
            <person name="Daum C."/>
            <person name="Shapiro N."/>
            <person name="Ivanova N."/>
            <person name="Kyrpides N."/>
            <person name="Woyke T."/>
        </authorList>
    </citation>
    <scope>NUCLEOTIDE SEQUENCE [LARGE SCALE GENOMIC DNA]</scope>
    <source>
        <strain evidence="11 12">A2-S9</strain>
    </source>
</reference>
<evidence type="ECO:0000256" key="9">
    <source>
        <dbReference type="RuleBase" id="RU363032"/>
    </source>
</evidence>
<comment type="similarity">
    <text evidence="2">Belongs to the binding-protein-dependent transport system permease family. HisMQ subfamily.</text>
</comment>
<keyword evidence="5 9" id="KW-0812">Transmembrane</keyword>
<keyword evidence="3 9" id="KW-0813">Transport</keyword>
<evidence type="ECO:0000256" key="6">
    <source>
        <dbReference type="ARBA" id="ARBA00022970"/>
    </source>
</evidence>
<evidence type="ECO:0000259" key="10">
    <source>
        <dbReference type="PROSITE" id="PS50928"/>
    </source>
</evidence>
<dbReference type="Proteomes" id="UP000221580">
    <property type="component" value="Unassembled WGS sequence"/>
</dbReference>
<keyword evidence="11" id="KW-0547">Nucleotide-binding</keyword>
<keyword evidence="4" id="KW-1003">Cell membrane</keyword>
<reference evidence="11 12" key="2">
    <citation type="submission" date="2017-10" db="EMBL/GenBank/DDBJ databases">
        <title>Bacterial endophytes that colonize and modify switchgrass growth.</title>
        <authorList>
            <person name="Debolt S."/>
        </authorList>
    </citation>
    <scope>NUCLEOTIDE SEQUENCE [LARGE SCALE GENOMIC DNA]</scope>
    <source>
        <strain evidence="11 12">A2-S9</strain>
    </source>
</reference>
<gene>
    <name evidence="11" type="ORF">DM05_1878</name>
</gene>
<feature type="transmembrane region" description="Helical" evidence="9">
    <location>
        <begin position="196"/>
        <end position="215"/>
    </location>
</feature>
<dbReference type="GO" id="GO:0022857">
    <property type="term" value="F:transmembrane transporter activity"/>
    <property type="evidence" value="ECO:0007669"/>
    <property type="project" value="InterPro"/>
</dbReference>
<accession>A0A7Z1GTB6</accession>
<evidence type="ECO:0000313" key="11">
    <source>
        <dbReference type="EMBL" id="PFG71519.1"/>
    </source>
</evidence>